<feature type="region of interest" description="Disordered" evidence="1">
    <location>
        <begin position="1"/>
        <end position="71"/>
    </location>
</feature>
<protein>
    <submittedName>
        <fullName evidence="2">Uncharacterized protein</fullName>
    </submittedName>
</protein>
<reference evidence="2" key="1">
    <citation type="submission" date="2020-08" db="EMBL/GenBank/DDBJ databases">
        <title>Multicomponent nature underlies the extraordinary mechanical properties of spider dragline silk.</title>
        <authorList>
            <person name="Kono N."/>
            <person name="Nakamura H."/>
            <person name="Mori M."/>
            <person name="Yoshida Y."/>
            <person name="Ohtoshi R."/>
            <person name="Malay A.D."/>
            <person name="Moran D.A.P."/>
            <person name="Tomita M."/>
            <person name="Numata K."/>
            <person name="Arakawa K."/>
        </authorList>
    </citation>
    <scope>NUCLEOTIDE SEQUENCE</scope>
</reference>
<sequence>MIAPTSKSEQDQATRMPDEEKEKPKRRNSNAYPNRLQPQTTKWKKRVVPTNRREEGTKGRTSLIRKRQRKE</sequence>
<gene>
    <name evidence="2" type="ORF">TNCV_658641</name>
</gene>
<name>A0A8X6T017_TRICX</name>
<keyword evidence="3" id="KW-1185">Reference proteome</keyword>
<dbReference type="EMBL" id="BMAU01021344">
    <property type="protein sequence ID" value="GFY17451.1"/>
    <property type="molecule type" value="Genomic_DNA"/>
</dbReference>
<feature type="compositionally biased region" description="Basic and acidic residues" evidence="1">
    <location>
        <begin position="8"/>
        <end position="23"/>
    </location>
</feature>
<evidence type="ECO:0000256" key="1">
    <source>
        <dbReference type="SAM" id="MobiDB-lite"/>
    </source>
</evidence>
<dbReference type="Proteomes" id="UP000887159">
    <property type="component" value="Unassembled WGS sequence"/>
</dbReference>
<organism evidence="2 3">
    <name type="scientific">Trichonephila clavipes</name>
    <name type="common">Golden silk orbweaver</name>
    <name type="synonym">Nephila clavipes</name>
    <dbReference type="NCBI Taxonomy" id="2585209"/>
    <lineage>
        <taxon>Eukaryota</taxon>
        <taxon>Metazoa</taxon>
        <taxon>Ecdysozoa</taxon>
        <taxon>Arthropoda</taxon>
        <taxon>Chelicerata</taxon>
        <taxon>Arachnida</taxon>
        <taxon>Araneae</taxon>
        <taxon>Araneomorphae</taxon>
        <taxon>Entelegynae</taxon>
        <taxon>Araneoidea</taxon>
        <taxon>Nephilidae</taxon>
        <taxon>Trichonephila</taxon>
    </lineage>
</organism>
<dbReference type="AlphaFoldDB" id="A0A8X6T017"/>
<evidence type="ECO:0000313" key="3">
    <source>
        <dbReference type="Proteomes" id="UP000887159"/>
    </source>
</evidence>
<comment type="caution">
    <text evidence="2">The sequence shown here is derived from an EMBL/GenBank/DDBJ whole genome shotgun (WGS) entry which is preliminary data.</text>
</comment>
<evidence type="ECO:0000313" key="2">
    <source>
        <dbReference type="EMBL" id="GFY17451.1"/>
    </source>
</evidence>
<proteinExistence type="predicted"/>
<feature type="compositionally biased region" description="Polar residues" evidence="1">
    <location>
        <begin position="29"/>
        <end position="41"/>
    </location>
</feature>
<accession>A0A8X6T017</accession>